<accession>A0ABN1D430</accession>
<evidence type="ECO:0000313" key="4">
    <source>
        <dbReference type="Proteomes" id="UP001500729"/>
    </source>
</evidence>
<evidence type="ECO:0000256" key="2">
    <source>
        <dbReference type="SAM" id="Phobius"/>
    </source>
</evidence>
<comment type="caution">
    <text evidence="3">The sequence shown here is derived from an EMBL/GenBank/DDBJ whole genome shotgun (WGS) entry which is preliminary data.</text>
</comment>
<dbReference type="PANTHER" id="PTHR34219:SF1">
    <property type="entry name" value="PEPSY DOMAIN-CONTAINING PROTEIN"/>
    <property type="match status" value="1"/>
</dbReference>
<proteinExistence type="predicted"/>
<feature type="compositionally biased region" description="Pro residues" evidence="1">
    <location>
        <begin position="288"/>
        <end position="300"/>
    </location>
</feature>
<feature type="compositionally biased region" description="Low complexity" evidence="1">
    <location>
        <begin position="301"/>
        <end position="313"/>
    </location>
</feature>
<feature type="transmembrane region" description="Helical" evidence="2">
    <location>
        <begin position="33"/>
        <end position="55"/>
    </location>
</feature>
<dbReference type="Pfam" id="PF03929">
    <property type="entry name" value="PepSY_TM"/>
    <property type="match status" value="1"/>
</dbReference>
<dbReference type="InterPro" id="IPR005625">
    <property type="entry name" value="PepSY-ass_TM"/>
</dbReference>
<feature type="transmembrane region" description="Helical" evidence="2">
    <location>
        <begin position="167"/>
        <end position="189"/>
    </location>
</feature>
<dbReference type="PANTHER" id="PTHR34219">
    <property type="entry name" value="IRON-REGULATED INNER MEMBRANE PROTEIN-RELATED"/>
    <property type="match status" value="1"/>
</dbReference>
<dbReference type="EMBL" id="BAAAGS010000023">
    <property type="protein sequence ID" value="GAA0533817.1"/>
    <property type="molecule type" value="Genomic_DNA"/>
</dbReference>
<evidence type="ECO:0000313" key="3">
    <source>
        <dbReference type="EMBL" id="GAA0533817.1"/>
    </source>
</evidence>
<dbReference type="RefSeq" id="WP_009947268.1">
    <property type="nucleotide sequence ID" value="NZ_BAAAGS010000023.1"/>
</dbReference>
<feature type="transmembrane region" description="Helical" evidence="2">
    <location>
        <begin position="548"/>
        <end position="567"/>
    </location>
</feature>
<keyword evidence="4" id="KW-1185">Reference proteome</keyword>
<keyword evidence="2" id="KW-0812">Transmembrane</keyword>
<keyword evidence="2" id="KW-0472">Membrane</keyword>
<feature type="transmembrane region" description="Helical" evidence="2">
    <location>
        <begin position="221"/>
        <end position="241"/>
    </location>
</feature>
<protein>
    <recommendedName>
        <fullName evidence="5">Iron-regulated membrane protein</fullName>
    </recommendedName>
</protein>
<feature type="compositionally biased region" description="Pro residues" evidence="1">
    <location>
        <begin position="336"/>
        <end position="386"/>
    </location>
</feature>
<name>A0ABN1D430_SACER</name>
<reference evidence="3 4" key="1">
    <citation type="journal article" date="2019" name="Int. J. Syst. Evol. Microbiol.">
        <title>The Global Catalogue of Microorganisms (GCM) 10K type strain sequencing project: providing services to taxonomists for standard genome sequencing and annotation.</title>
        <authorList>
            <consortium name="The Broad Institute Genomics Platform"/>
            <consortium name="The Broad Institute Genome Sequencing Center for Infectious Disease"/>
            <person name="Wu L."/>
            <person name="Ma J."/>
        </authorList>
    </citation>
    <scope>NUCLEOTIDE SEQUENCE [LARGE SCALE GENOMIC DNA]</scope>
    <source>
        <strain evidence="3 4">JCM 10303</strain>
    </source>
</reference>
<evidence type="ECO:0000256" key="1">
    <source>
        <dbReference type="SAM" id="MobiDB-lite"/>
    </source>
</evidence>
<gene>
    <name evidence="3" type="ORF">GCM10009533_36150</name>
</gene>
<evidence type="ECO:0008006" key="5">
    <source>
        <dbReference type="Google" id="ProtNLM"/>
    </source>
</evidence>
<keyword evidence="2" id="KW-1133">Transmembrane helix</keyword>
<sequence>MTRTTTDQQTRPPAPPRDAALNTLRLLSRRVHFLAGIVVAPFLVVLALTGLVYVFSPQIHESLYRSQLFVAEVDGIPAPVSEQVRAALDAHPEATLRSVIPPPEPDRTTQVQLAVPGLDAEQSRTVFVDPYTNFINGEMNTDGHRTPANMWLRELHSNLHLGEPGRVYAELAATWLPLIVLGGLVLWLAQPRGRRGPTTRDLLVPWSRSAKGWMRLRSVHGALGLWLGVGLLALGLSGLGISQFAGGRADQAADPAHFRDHALVSDPVELPADPTRDAEPPGIALPVPQTPAPRPEPAPRIPVAEEPAAEEPAAPSPEPPDEPEPPAPTRTSTPDAPAPTPPPAPPTTTEQPPPPESPAPPADDVPPPVTTPPPDSTPAPVPTLPLPLIPSLGVELAAHTTEFEPAPMRPQSAGDERIGIDRALAVARAEGLTGELVVTPPHGADGVFSVAERSNGVPVQRDRVAVDPYSGKVVERVGWEDFSLVAKATTLAAEFHTGTLFGLANQILLALLAVGLLVLIGLGYRMWWVHNPYRGRWATLPPPVWRQLPRPVLAAALVSVAALSWAMPLFGPSLLLFVLVDAVITAGLRRRRAGAAAARG</sequence>
<feature type="transmembrane region" description="Helical" evidence="2">
    <location>
        <begin position="507"/>
        <end position="527"/>
    </location>
</feature>
<feature type="region of interest" description="Disordered" evidence="1">
    <location>
        <begin position="268"/>
        <end position="386"/>
    </location>
</feature>
<organism evidence="3 4">
    <name type="scientific">Saccharopolyspora erythraea</name>
    <name type="common">Streptomyces erythraeus</name>
    <dbReference type="NCBI Taxonomy" id="1836"/>
    <lineage>
        <taxon>Bacteria</taxon>
        <taxon>Bacillati</taxon>
        <taxon>Actinomycetota</taxon>
        <taxon>Actinomycetes</taxon>
        <taxon>Pseudonocardiales</taxon>
        <taxon>Pseudonocardiaceae</taxon>
        <taxon>Saccharopolyspora</taxon>
    </lineage>
</organism>
<dbReference type="Proteomes" id="UP001500729">
    <property type="component" value="Unassembled WGS sequence"/>
</dbReference>